<dbReference type="EMBL" id="JABWCS010000205">
    <property type="protein sequence ID" value="NUU60981.1"/>
    <property type="molecule type" value="Genomic_DNA"/>
</dbReference>
<evidence type="ECO:0000313" key="10">
    <source>
        <dbReference type="EMBL" id="NUU60981.1"/>
    </source>
</evidence>
<dbReference type="Pfam" id="PF00015">
    <property type="entry name" value="MCPsignal"/>
    <property type="match status" value="1"/>
</dbReference>
<dbReference type="PANTHER" id="PTHR32089">
    <property type="entry name" value="METHYL-ACCEPTING CHEMOTAXIS PROTEIN MCPB"/>
    <property type="match status" value="1"/>
</dbReference>
<keyword evidence="11" id="KW-1185">Reference proteome</keyword>
<dbReference type="FunFam" id="1.10.287.950:FF:000001">
    <property type="entry name" value="Methyl-accepting chemotaxis sensory transducer"/>
    <property type="match status" value="1"/>
</dbReference>
<keyword evidence="3 7" id="KW-0472">Membrane</keyword>
<keyword evidence="7" id="KW-1133">Transmembrane helix</keyword>
<keyword evidence="7" id="KW-0812">Transmembrane</keyword>
<comment type="subcellular location">
    <subcellularLocation>
        <location evidence="1">Cell membrane</location>
    </subcellularLocation>
</comment>
<keyword evidence="2" id="KW-1003">Cell membrane</keyword>
<dbReference type="InterPro" id="IPR004089">
    <property type="entry name" value="MCPsignal_dom"/>
</dbReference>
<feature type="transmembrane region" description="Helical" evidence="7">
    <location>
        <begin position="182"/>
        <end position="201"/>
    </location>
</feature>
<comment type="similarity">
    <text evidence="5">Belongs to the methyl-accepting chemotaxis (MCP) protein family.</text>
</comment>
<evidence type="ECO:0000256" key="6">
    <source>
        <dbReference type="PROSITE-ProRule" id="PRU00284"/>
    </source>
</evidence>
<dbReference type="PANTHER" id="PTHR32089:SF112">
    <property type="entry name" value="LYSOZYME-LIKE PROTEIN-RELATED"/>
    <property type="match status" value="1"/>
</dbReference>
<protein>
    <submittedName>
        <fullName evidence="10">Methyl-accepting chemotaxis protein</fullName>
    </submittedName>
</protein>
<dbReference type="SMART" id="SM00304">
    <property type="entry name" value="HAMP"/>
    <property type="match status" value="1"/>
</dbReference>
<organism evidence="10 11">
    <name type="scientific">Paenibacillus agri</name>
    <dbReference type="NCBI Taxonomy" id="2744309"/>
    <lineage>
        <taxon>Bacteria</taxon>
        <taxon>Bacillati</taxon>
        <taxon>Bacillota</taxon>
        <taxon>Bacilli</taxon>
        <taxon>Bacillales</taxon>
        <taxon>Paenibacillaceae</taxon>
        <taxon>Paenibacillus</taxon>
    </lineage>
</organism>
<proteinExistence type="inferred from homology"/>
<dbReference type="Pfam" id="PF00672">
    <property type="entry name" value="HAMP"/>
    <property type="match status" value="1"/>
</dbReference>
<dbReference type="Gene3D" id="6.10.340.10">
    <property type="match status" value="1"/>
</dbReference>
<sequence>MKFSISNKILTGFLIIAIFLGFISFISFYYLQEIDESYTDLVSRREKILANSKDIRADSIQQMSSLRDYMLNQDKEQLDKLHDVNGKMSELATATLSMVRRDIDKNDIKKLQELNQQFNADATKVAALIDSNKEAGIKSSADVLQIGRDMQELANTIADRQQKLVDEGSQNNSAMVASIKRAIMIISIAAFLLAILVGIFISRIISKPIVSIANAAKEIASGNLTMKAIETKNRDEVGDLTKSFNQMVTNLRELIAQTTTSAEHLAAASEELTASAQQTNVATEQIATFIEEVATGSNKQTHSVRESVLAVNEMSSGAQHIAANAQNVSSSASDAAEKSFEGSQVIQRVMDQMSSIHQTIKNLSNVIHGLEKRSQDIGEIVKMITGIAAQTNLLALNASIEAARAGEQGRGFAVVASQIRNLAEQSSHSSRQIAELISTIQQETQDAAQSMEASIQGVDEGILVVHMAGTSFEHIDQSVQRVLSQIQEVAAAAEEMSASSEQVNGLMEFISTIAHESASGIQEISTSTEEQLASMEEIFSSASSLSQMAERLHSQIDRFKV</sequence>
<dbReference type="SUPFAM" id="SSF58104">
    <property type="entry name" value="Methyl-accepting chemotaxis protein (MCP) signaling domain"/>
    <property type="match status" value="1"/>
</dbReference>
<evidence type="ECO:0000256" key="7">
    <source>
        <dbReference type="SAM" id="Phobius"/>
    </source>
</evidence>
<reference evidence="10" key="1">
    <citation type="submission" date="2020-06" db="EMBL/GenBank/DDBJ databases">
        <title>Paenibacillus sp. nov., isolated from soil.</title>
        <authorList>
            <person name="Seo Y.L."/>
        </authorList>
    </citation>
    <scope>NUCLEOTIDE SEQUENCE [LARGE SCALE GENOMIC DNA]</scope>
    <source>
        <strain evidence="10">JW14</strain>
    </source>
</reference>
<dbReference type="CDD" id="cd06225">
    <property type="entry name" value="HAMP"/>
    <property type="match status" value="1"/>
</dbReference>
<evidence type="ECO:0000256" key="1">
    <source>
        <dbReference type="ARBA" id="ARBA00004236"/>
    </source>
</evidence>
<evidence type="ECO:0000256" key="3">
    <source>
        <dbReference type="ARBA" id="ARBA00023136"/>
    </source>
</evidence>
<comment type="caution">
    <text evidence="10">The sequence shown here is derived from an EMBL/GenBank/DDBJ whole genome shotgun (WGS) entry which is preliminary data.</text>
</comment>
<evidence type="ECO:0000259" key="8">
    <source>
        <dbReference type="PROSITE" id="PS50111"/>
    </source>
</evidence>
<name>A0A850ESN6_9BACL</name>
<evidence type="ECO:0000256" key="4">
    <source>
        <dbReference type="ARBA" id="ARBA00023224"/>
    </source>
</evidence>
<dbReference type="PROSITE" id="PS50885">
    <property type="entry name" value="HAMP"/>
    <property type="match status" value="1"/>
</dbReference>
<evidence type="ECO:0000256" key="2">
    <source>
        <dbReference type="ARBA" id="ARBA00022475"/>
    </source>
</evidence>
<gene>
    <name evidence="10" type="ORF">HPT30_11540</name>
</gene>
<dbReference type="Proteomes" id="UP000564806">
    <property type="component" value="Unassembled WGS sequence"/>
</dbReference>
<keyword evidence="4 6" id="KW-0807">Transducer</keyword>
<evidence type="ECO:0000259" key="9">
    <source>
        <dbReference type="PROSITE" id="PS50885"/>
    </source>
</evidence>
<accession>A0A850ESN6</accession>
<evidence type="ECO:0000256" key="5">
    <source>
        <dbReference type="ARBA" id="ARBA00029447"/>
    </source>
</evidence>
<dbReference type="RefSeq" id="WP_175371532.1">
    <property type="nucleotide sequence ID" value="NZ_JABWCS010000205.1"/>
</dbReference>
<dbReference type="PROSITE" id="PS50111">
    <property type="entry name" value="CHEMOTAXIS_TRANSDUC_2"/>
    <property type="match status" value="1"/>
</dbReference>
<feature type="domain" description="Methyl-accepting transducer" evidence="8">
    <location>
        <begin position="275"/>
        <end position="511"/>
    </location>
</feature>
<dbReference type="SMART" id="SM00283">
    <property type="entry name" value="MA"/>
    <property type="match status" value="1"/>
</dbReference>
<dbReference type="InterPro" id="IPR024478">
    <property type="entry name" value="HlyB_4HB_MCP"/>
</dbReference>
<dbReference type="GO" id="GO:0007165">
    <property type="term" value="P:signal transduction"/>
    <property type="evidence" value="ECO:0007669"/>
    <property type="project" value="UniProtKB-KW"/>
</dbReference>
<dbReference type="AlphaFoldDB" id="A0A850ESN6"/>
<dbReference type="GO" id="GO:0005886">
    <property type="term" value="C:plasma membrane"/>
    <property type="evidence" value="ECO:0007669"/>
    <property type="project" value="UniProtKB-SubCell"/>
</dbReference>
<feature type="domain" description="HAMP" evidence="9">
    <location>
        <begin position="203"/>
        <end position="256"/>
    </location>
</feature>
<dbReference type="InterPro" id="IPR003660">
    <property type="entry name" value="HAMP_dom"/>
</dbReference>
<dbReference type="CDD" id="cd11386">
    <property type="entry name" value="MCP_signal"/>
    <property type="match status" value="1"/>
</dbReference>
<dbReference type="Pfam" id="PF12729">
    <property type="entry name" value="4HB_MCP_1"/>
    <property type="match status" value="1"/>
</dbReference>
<evidence type="ECO:0000313" key="11">
    <source>
        <dbReference type="Proteomes" id="UP000564806"/>
    </source>
</evidence>
<feature type="transmembrane region" description="Helical" evidence="7">
    <location>
        <begin position="12"/>
        <end position="31"/>
    </location>
</feature>
<dbReference type="Gene3D" id="1.10.287.950">
    <property type="entry name" value="Methyl-accepting chemotaxis protein"/>
    <property type="match status" value="1"/>
</dbReference>
<dbReference type="GO" id="GO:0006935">
    <property type="term" value="P:chemotaxis"/>
    <property type="evidence" value="ECO:0007669"/>
    <property type="project" value="UniProtKB-ARBA"/>
</dbReference>